<name>D7L3R8_ARALL</name>
<protein>
    <submittedName>
        <fullName evidence="2">Predicted protein</fullName>
    </submittedName>
</protein>
<dbReference type="Gramene" id="Al_scaffold_0003_490">
    <property type="protein sequence ID" value="Al_scaffold_0003_490"/>
    <property type="gene ID" value="Al_scaffold_0003_490"/>
</dbReference>
<keyword evidence="3" id="KW-1185">Reference proteome</keyword>
<sequence length="125" mass="13425">MDISRSRWVAPVASTAPEQGLSCSLGWWSISTVAPLAKLMSEQYAGFTEALFSAEFWSRSDGGPVVGIALLCEVVFIVIGGTAVRLVGSSLSPTEWLVVKLFLSLFGNVVDEMLWLIAGLLWTAS</sequence>
<organism evidence="3">
    <name type="scientific">Arabidopsis lyrata subsp. lyrata</name>
    <name type="common">Lyre-leaved rock-cress</name>
    <dbReference type="NCBI Taxonomy" id="81972"/>
    <lineage>
        <taxon>Eukaryota</taxon>
        <taxon>Viridiplantae</taxon>
        <taxon>Streptophyta</taxon>
        <taxon>Embryophyta</taxon>
        <taxon>Tracheophyta</taxon>
        <taxon>Spermatophyta</taxon>
        <taxon>Magnoliopsida</taxon>
        <taxon>eudicotyledons</taxon>
        <taxon>Gunneridae</taxon>
        <taxon>Pentapetalae</taxon>
        <taxon>rosids</taxon>
        <taxon>malvids</taxon>
        <taxon>Brassicales</taxon>
        <taxon>Brassicaceae</taxon>
        <taxon>Camelineae</taxon>
        <taxon>Arabidopsis</taxon>
    </lineage>
</organism>
<dbReference type="AlphaFoldDB" id="D7L3R8"/>
<keyword evidence="1" id="KW-0472">Membrane</keyword>
<evidence type="ECO:0000313" key="3">
    <source>
        <dbReference type="Proteomes" id="UP000008694"/>
    </source>
</evidence>
<dbReference type="Proteomes" id="UP000008694">
    <property type="component" value="Unassembled WGS sequence"/>
</dbReference>
<accession>D7L3R8</accession>
<evidence type="ECO:0000256" key="1">
    <source>
        <dbReference type="SAM" id="Phobius"/>
    </source>
</evidence>
<gene>
    <name evidence="2" type="ORF">ARALYDRAFT_671293</name>
</gene>
<feature type="transmembrane region" description="Helical" evidence="1">
    <location>
        <begin position="65"/>
        <end position="87"/>
    </location>
</feature>
<dbReference type="EMBL" id="GL348715">
    <property type="protein sequence ID" value="EFH60754.1"/>
    <property type="molecule type" value="Genomic_DNA"/>
</dbReference>
<evidence type="ECO:0000313" key="2">
    <source>
        <dbReference type="EMBL" id="EFH60754.1"/>
    </source>
</evidence>
<proteinExistence type="predicted"/>
<feature type="transmembrane region" description="Helical" evidence="1">
    <location>
        <begin position="99"/>
        <end position="122"/>
    </location>
</feature>
<reference evidence="3" key="1">
    <citation type="journal article" date="2011" name="Nat. Genet.">
        <title>The Arabidopsis lyrata genome sequence and the basis of rapid genome size change.</title>
        <authorList>
            <person name="Hu T.T."/>
            <person name="Pattyn P."/>
            <person name="Bakker E.G."/>
            <person name="Cao J."/>
            <person name="Cheng J.-F."/>
            <person name="Clark R.M."/>
            <person name="Fahlgren N."/>
            <person name="Fawcett J.A."/>
            <person name="Grimwood J."/>
            <person name="Gundlach H."/>
            <person name="Haberer G."/>
            <person name="Hollister J.D."/>
            <person name="Ossowski S."/>
            <person name="Ottilar R.P."/>
            <person name="Salamov A.A."/>
            <person name="Schneeberger K."/>
            <person name="Spannagl M."/>
            <person name="Wang X."/>
            <person name="Yang L."/>
            <person name="Nasrallah M.E."/>
            <person name="Bergelson J."/>
            <person name="Carrington J.C."/>
            <person name="Gaut B.S."/>
            <person name="Schmutz J."/>
            <person name="Mayer K.F.X."/>
            <person name="Van de Peer Y."/>
            <person name="Grigoriev I.V."/>
            <person name="Nordborg M."/>
            <person name="Weigel D."/>
            <person name="Guo Y.-L."/>
        </authorList>
    </citation>
    <scope>NUCLEOTIDE SEQUENCE [LARGE SCALE GENOMIC DNA]</scope>
    <source>
        <strain evidence="3">cv. MN47</strain>
    </source>
</reference>
<keyword evidence="1" id="KW-1133">Transmembrane helix</keyword>
<keyword evidence="1" id="KW-0812">Transmembrane</keyword>
<dbReference type="HOGENOM" id="CLU_1995731_0_0_1"/>